<dbReference type="AlphaFoldDB" id="A0AB33K3L2"/>
<gene>
    <name evidence="2" type="ORF">KCMC57_46460</name>
</gene>
<sequence>MGGFASWHTTDPAPMDRGACSTPMTLLLTVDSREWDRAYGSWMPVDERDVPGHLRDRSPTKLTLGRDGLLNIFACPDDPRHPHRWNVQ</sequence>
<dbReference type="EMBL" id="AP035881">
    <property type="protein sequence ID" value="BFP48278.1"/>
    <property type="molecule type" value="Genomic_DNA"/>
</dbReference>
<accession>A0AB33K3L2</accession>
<name>A0AB33K3L2_9ACTN</name>
<reference evidence="2" key="1">
    <citation type="submission" date="2024-07" db="EMBL/GenBank/DDBJ databases">
        <title>Complete genome sequences of cellulolytic bacteria, Kitasatospora sp. CMC57 and Streptomyces sp. CMC78, isolated from Japanese agricultural soil.</title>
        <authorList>
            <person name="Hashimoto T."/>
            <person name="Ito M."/>
            <person name="Iwamoto M."/>
            <person name="Fukahori D."/>
            <person name="Shoda T."/>
            <person name="Sakoda M."/>
            <person name="Morohoshi T."/>
            <person name="Mitsuboshi M."/>
            <person name="Nishizawa T."/>
        </authorList>
    </citation>
    <scope>NUCLEOTIDE SEQUENCE</scope>
    <source>
        <strain evidence="2">CMC57</strain>
    </source>
</reference>
<organism evidence="2">
    <name type="scientific">Kitasatospora sp. CMC57</name>
    <dbReference type="NCBI Taxonomy" id="3231513"/>
    <lineage>
        <taxon>Bacteria</taxon>
        <taxon>Bacillati</taxon>
        <taxon>Actinomycetota</taxon>
        <taxon>Actinomycetes</taxon>
        <taxon>Kitasatosporales</taxon>
        <taxon>Streptomycetaceae</taxon>
        <taxon>Kitasatospora</taxon>
    </lineage>
</organism>
<evidence type="ECO:0000313" key="2">
    <source>
        <dbReference type="EMBL" id="BFP48278.1"/>
    </source>
</evidence>
<feature type="region of interest" description="Disordered" evidence="1">
    <location>
        <begin position="1"/>
        <end position="20"/>
    </location>
</feature>
<protein>
    <submittedName>
        <fullName evidence="2">Uncharacterized protein</fullName>
    </submittedName>
</protein>
<evidence type="ECO:0000256" key="1">
    <source>
        <dbReference type="SAM" id="MobiDB-lite"/>
    </source>
</evidence>
<proteinExistence type="predicted"/>